<keyword evidence="3 5" id="KW-0413">Isomerase</keyword>
<organism evidence="7 8">
    <name type="scientific">Paenibacillus vini</name>
    <dbReference type="NCBI Taxonomy" id="1476024"/>
    <lineage>
        <taxon>Bacteria</taxon>
        <taxon>Bacillati</taxon>
        <taxon>Bacillota</taxon>
        <taxon>Bacilli</taxon>
        <taxon>Bacillales</taxon>
        <taxon>Paenibacillaceae</taxon>
        <taxon>Paenibacillus</taxon>
    </lineage>
</organism>
<dbReference type="RefSeq" id="WP_211021100.1">
    <property type="nucleotide sequence ID" value="NZ_BOSL01000006.1"/>
</dbReference>
<gene>
    <name evidence="7" type="ORF">J42TS3_22140</name>
</gene>
<dbReference type="PANTHER" id="PTHR47683">
    <property type="entry name" value="PSEUDOURIDINE SYNTHASE FAMILY PROTEIN-RELATED"/>
    <property type="match status" value="1"/>
</dbReference>
<dbReference type="EC" id="5.4.99.-" evidence="5"/>
<keyword evidence="2 4" id="KW-0694">RNA-binding</keyword>
<dbReference type="PROSITE" id="PS01149">
    <property type="entry name" value="PSI_RSU"/>
    <property type="match status" value="1"/>
</dbReference>
<keyword evidence="8" id="KW-1185">Reference proteome</keyword>
<dbReference type="Gene3D" id="3.10.290.10">
    <property type="entry name" value="RNA-binding S4 domain"/>
    <property type="match status" value="1"/>
</dbReference>
<protein>
    <recommendedName>
        <fullName evidence="5">Pseudouridine synthase</fullName>
        <ecNumber evidence="5">5.4.99.-</ecNumber>
    </recommendedName>
</protein>
<dbReference type="InterPro" id="IPR020103">
    <property type="entry name" value="PsdUridine_synth_cat_dom_sf"/>
</dbReference>
<evidence type="ECO:0000256" key="5">
    <source>
        <dbReference type="RuleBase" id="RU003887"/>
    </source>
</evidence>
<dbReference type="PROSITE" id="PS50889">
    <property type="entry name" value="S4"/>
    <property type="match status" value="1"/>
</dbReference>
<feature type="domain" description="RNA-binding S4" evidence="6">
    <location>
        <begin position="8"/>
        <end position="66"/>
    </location>
</feature>
<dbReference type="InterPro" id="IPR002942">
    <property type="entry name" value="S4_RNA-bd"/>
</dbReference>
<dbReference type="CDD" id="cd02553">
    <property type="entry name" value="PseudoU_synth_RsuA"/>
    <property type="match status" value="1"/>
</dbReference>
<evidence type="ECO:0000313" key="8">
    <source>
        <dbReference type="Proteomes" id="UP000679992"/>
    </source>
</evidence>
<dbReference type="Pfam" id="PF00849">
    <property type="entry name" value="PseudoU_synth_2"/>
    <property type="match status" value="1"/>
</dbReference>
<dbReference type="InterPro" id="IPR050343">
    <property type="entry name" value="RsuA_PseudoU_synthase"/>
</dbReference>
<dbReference type="PANTHER" id="PTHR47683:SF4">
    <property type="entry name" value="PSEUDOURIDINE SYNTHASE"/>
    <property type="match status" value="1"/>
</dbReference>
<evidence type="ECO:0000256" key="3">
    <source>
        <dbReference type="ARBA" id="ARBA00023235"/>
    </source>
</evidence>
<dbReference type="InterPro" id="IPR006145">
    <property type="entry name" value="PsdUridine_synth_RsuA/RluA"/>
</dbReference>
<dbReference type="EMBL" id="BOSL01000006">
    <property type="protein sequence ID" value="GIP53179.1"/>
    <property type="molecule type" value="Genomic_DNA"/>
</dbReference>
<dbReference type="InterPro" id="IPR018496">
    <property type="entry name" value="PsdUridine_synth_RsuA/RluB_CS"/>
</dbReference>
<sequence length="256" mass="28782">MSEGKKTQRIDKILGNLGYGSRSDIKKMVKQGRISLNGTVVKDSGIQSNPNTDVIEVDGEKIFYREFVYIMLHKPPGVISATEDLRERTVLDLLPVDFRVFSPFPVGRLDKDTEGLLLLTNDGQLAHDLLSPRKHVPKTYLADCVGRIGDREAELFAAGVELDDGYVTLPARMEVAEHGTYEDGQARTRIFLTISEGKFHQVKRMLEAVGSKVTYLKRISMGPLLLDEELPIGEFRELTGQELESLRSYKNKQNMI</sequence>
<dbReference type="SMART" id="SM00363">
    <property type="entry name" value="S4"/>
    <property type="match status" value="1"/>
</dbReference>
<dbReference type="CDD" id="cd00165">
    <property type="entry name" value="S4"/>
    <property type="match status" value="1"/>
</dbReference>
<proteinExistence type="inferred from homology"/>
<evidence type="ECO:0000259" key="6">
    <source>
        <dbReference type="SMART" id="SM00363"/>
    </source>
</evidence>
<dbReference type="SUPFAM" id="SSF55174">
    <property type="entry name" value="Alpha-L RNA-binding motif"/>
    <property type="match status" value="1"/>
</dbReference>
<comment type="similarity">
    <text evidence="1 5">Belongs to the pseudouridine synthase RsuA family.</text>
</comment>
<comment type="caution">
    <text evidence="7">The sequence shown here is derived from an EMBL/GenBank/DDBJ whole genome shotgun (WGS) entry which is preliminary data.</text>
</comment>
<dbReference type="InterPro" id="IPR000748">
    <property type="entry name" value="PsdUridine_synth_RsuA/RluB/E/F"/>
</dbReference>
<dbReference type="NCBIfam" id="TIGR00093">
    <property type="entry name" value="pseudouridine synthase"/>
    <property type="match status" value="1"/>
</dbReference>
<accession>A0ABQ4MB05</accession>
<evidence type="ECO:0000313" key="7">
    <source>
        <dbReference type="EMBL" id="GIP53179.1"/>
    </source>
</evidence>
<evidence type="ECO:0000256" key="1">
    <source>
        <dbReference type="ARBA" id="ARBA00008348"/>
    </source>
</evidence>
<evidence type="ECO:0000256" key="2">
    <source>
        <dbReference type="ARBA" id="ARBA00022884"/>
    </source>
</evidence>
<name>A0ABQ4MB05_9BACL</name>
<dbReference type="InterPro" id="IPR036986">
    <property type="entry name" value="S4_RNA-bd_sf"/>
</dbReference>
<dbReference type="InterPro" id="IPR042092">
    <property type="entry name" value="PsdUridine_s_RsuA/RluB/E/F_cat"/>
</dbReference>
<evidence type="ECO:0000256" key="4">
    <source>
        <dbReference type="PROSITE-ProRule" id="PRU00182"/>
    </source>
</evidence>
<dbReference type="Gene3D" id="3.30.70.580">
    <property type="entry name" value="Pseudouridine synthase I, catalytic domain, N-terminal subdomain"/>
    <property type="match status" value="1"/>
</dbReference>
<dbReference type="Proteomes" id="UP000679992">
    <property type="component" value="Unassembled WGS sequence"/>
</dbReference>
<dbReference type="Gene3D" id="3.30.70.1560">
    <property type="entry name" value="Alpha-L RNA-binding motif"/>
    <property type="match status" value="1"/>
</dbReference>
<dbReference type="Pfam" id="PF01479">
    <property type="entry name" value="S4"/>
    <property type="match status" value="1"/>
</dbReference>
<dbReference type="InterPro" id="IPR020094">
    <property type="entry name" value="TruA/RsuA/RluB/E/F_N"/>
</dbReference>
<reference evidence="7 8" key="1">
    <citation type="submission" date="2021-03" db="EMBL/GenBank/DDBJ databases">
        <title>Antimicrobial resistance genes in bacteria isolated from Japanese honey, and their potential for conferring macrolide and lincosamide resistance in the American foulbrood pathogen Paenibacillus larvae.</title>
        <authorList>
            <person name="Okamoto M."/>
            <person name="Kumagai M."/>
            <person name="Kanamori H."/>
            <person name="Takamatsu D."/>
        </authorList>
    </citation>
    <scope>NUCLEOTIDE SEQUENCE [LARGE SCALE GENOMIC DNA]</scope>
    <source>
        <strain evidence="7 8">J42TS3</strain>
    </source>
</reference>
<dbReference type="SUPFAM" id="SSF55120">
    <property type="entry name" value="Pseudouridine synthase"/>
    <property type="match status" value="1"/>
</dbReference>